<dbReference type="GO" id="GO:0004177">
    <property type="term" value="F:aminopeptidase activity"/>
    <property type="evidence" value="ECO:0007669"/>
    <property type="project" value="UniProtKB-KW"/>
</dbReference>
<dbReference type="InterPro" id="IPR000787">
    <property type="entry name" value="Peptidase_M29"/>
</dbReference>
<evidence type="ECO:0000313" key="2">
    <source>
        <dbReference type="EMBL" id="MCA9302087.1"/>
    </source>
</evidence>
<keyword evidence="2" id="KW-0645">Protease</keyword>
<dbReference type="PANTHER" id="PTHR34448">
    <property type="entry name" value="AMINOPEPTIDASE"/>
    <property type="match status" value="1"/>
</dbReference>
<comment type="caution">
    <text evidence="2">The sequence shown here is derived from an EMBL/GenBank/DDBJ whole genome shotgun (WGS) entry which is preliminary data.</text>
</comment>
<proteinExistence type="predicted"/>
<name>A0A955IWI4_UNCKA</name>
<keyword evidence="2" id="KW-0378">Hydrolase</keyword>
<dbReference type="GO" id="GO:0046872">
    <property type="term" value="F:metal ion binding"/>
    <property type="evidence" value="ECO:0007669"/>
    <property type="project" value="UniProtKB-KW"/>
</dbReference>
<keyword evidence="1" id="KW-0479">Metal-binding</keyword>
<reference evidence="2" key="1">
    <citation type="submission" date="2020-04" db="EMBL/GenBank/DDBJ databases">
        <authorList>
            <person name="Zhang T."/>
        </authorList>
    </citation>
    <scope>NUCLEOTIDE SEQUENCE</scope>
    <source>
        <strain evidence="2">HKST-UBA80</strain>
    </source>
</reference>
<dbReference type="Proteomes" id="UP000714817">
    <property type="component" value="Unassembled WGS sequence"/>
</dbReference>
<evidence type="ECO:0000313" key="3">
    <source>
        <dbReference type="Proteomes" id="UP000714817"/>
    </source>
</evidence>
<dbReference type="AlphaFoldDB" id="A0A955IWI4"/>
<keyword evidence="2" id="KW-0031">Aminopeptidase</keyword>
<dbReference type="GO" id="GO:0006508">
    <property type="term" value="P:proteolysis"/>
    <property type="evidence" value="ECO:0007669"/>
    <property type="project" value="InterPro"/>
</dbReference>
<accession>A0A955IWI4</accession>
<dbReference type="PANTHER" id="PTHR34448:SF1">
    <property type="entry name" value="BLL6088 PROTEIN"/>
    <property type="match status" value="1"/>
</dbReference>
<dbReference type="EMBL" id="JAGQNY010000006">
    <property type="protein sequence ID" value="MCA9302087.1"/>
    <property type="molecule type" value="Genomic_DNA"/>
</dbReference>
<gene>
    <name evidence="2" type="ORF">KDA10_01805</name>
</gene>
<dbReference type="InterPro" id="IPR052170">
    <property type="entry name" value="M29_Exopeptidase"/>
</dbReference>
<reference evidence="2" key="2">
    <citation type="journal article" date="2021" name="Microbiome">
        <title>Successional dynamics and alternative stable states in a saline activated sludge microbial community over 9 years.</title>
        <authorList>
            <person name="Wang Y."/>
            <person name="Ye J."/>
            <person name="Ju F."/>
            <person name="Liu L."/>
            <person name="Boyd J.A."/>
            <person name="Deng Y."/>
            <person name="Parks D.H."/>
            <person name="Jiang X."/>
            <person name="Yin X."/>
            <person name="Woodcroft B.J."/>
            <person name="Tyson G.W."/>
            <person name="Hugenholtz P."/>
            <person name="Polz M.F."/>
            <person name="Zhang T."/>
        </authorList>
    </citation>
    <scope>NUCLEOTIDE SEQUENCE</scope>
    <source>
        <strain evidence="2">HKST-UBA80</strain>
    </source>
</reference>
<protein>
    <submittedName>
        <fullName evidence="2">Aminopeptidase</fullName>
        <ecNumber evidence="2">3.4.11.-</ecNumber>
    </submittedName>
</protein>
<dbReference type="EC" id="3.4.11.-" evidence="2"/>
<dbReference type="Pfam" id="PF02073">
    <property type="entry name" value="Peptidase_M29"/>
    <property type="match status" value="1"/>
</dbReference>
<dbReference type="SUPFAM" id="SSF144052">
    <property type="entry name" value="Thermophilic metalloprotease-like"/>
    <property type="match status" value="1"/>
</dbReference>
<sequence>MEIINKLQRGSFTAINSCLRVKQEDRVLIVTDLETKEVGESLYSEAKKVCKNVKIVVIEDYTNRPAKSFPDKLKHEIDEFKPNISIYAAQGYEGELGAFRRPLIDYFKQKYNCKHAHMISITKQLMEDGMNQDLEKVYDLTNKLLRIVEQAERIHVSDPHGTNITFYFDSKLKWIPDDGRIEPGHMQNLPCGEVYTSPKTGNGRFVAWVLGDNFASQGVLKSPLTVEIENGIIASTSCDDTELLENFNNYVNEHEFGNRVGEFAIGTLLGLTGFVGNLLQDEKFPGVHIAFGYPYPHETGADWTCPSHLDIIAKDTTVTLWLKSGEEEKTIMVDGKFIPELL</sequence>
<evidence type="ECO:0000256" key="1">
    <source>
        <dbReference type="ARBA" id="ARBA00022723"/>
    </source>
</evidence>
<organism evidence="2 3">
    <name type="scientific">candidate division WWE3 bacterium</name>
    <dbReference type="NCBI Taxonomy" id="2053526"/>
    <lineage>
        <taxon>Bacteria</taxon>
        <taxon>Katanobacteria</taxon>
    </lineage>
</organism>